<feature type="chain" id="PRO_5021857942" description="histidine kinase" evidence="5">
    <location>
        <begin position="25"/>
        <end position="1068"/>
    </location>
</feature>
<feature type="transmembrane region" description="Helical" evidence="4">
    <location>
        <begin position="780"/>
        <end position="800"/>
    </location>
</feature>
<dbReference type="InterPro" id="IPR011123">
    <property type="entry name" value="Y_Y_Y"/>
</dbReference>
<evidence type="ECO:0000313" key="8">
    <source>
        <dbReference type="Proteomes" id="UP000319040"/>
    </source>
</evidence>
<dbReference type="InterPro" id="IPR036890">
    <property type="entry name" value="HATPase_C_sf"/>
</dbReference>
<keyword evidence="3" id="KW-0597">Phosphoprotein</keyword>
<dbReference type="PANTHER" id="PTHR43065">
    <property type="entry name" value="SENSOR HISTIDINE KINASE"/>
    <property type="match status" value="1"/>
</dbReference>
<dbReference type="AlphaFoldDB" id="A0A521AW24"/>
<keyword evidence="4" id="KW-1133">Transmembrane helix</keyword>
<dbReference type="Gene3D" id="3.30.565.10">
    <property type="entry name" value="Histidine kinase-like ATPase, C-terminal domain"/>
    <property type="match status" value="1"/>
</dbReference>
<dbReference type="EMBL" id="FXTB01000001">
    <property type="protein sequence ID" value="SMO38994.1"/>
    <property type="molecule type" value="Genomic_DNA"/>
</dbReference>
<keyword evidence="4" id="KW-0472">Membrane</keyword>
<dbReference type="Proteomes" id="UP000319040">
    <property type="component" value="Unassembled WGS sequence"/>
</dbReference>
<evidence type="ECO:0000259" key="6">
    <source>
        <dbReference type="PROSITE" id="PS50109"/>
    </source>
</evidence>
<comment type="catalytic activity">
    <reaction evidence="1">
        <text>ATP + protein L-histidine = ADP + protein N-phospho-L-histidine.</text>
        <dbReference type="EC" id="2.7.13.3"/>
    </reaction>
</comment>
<dbReference type="InterPro" id="IPR013783">
    <property type="entry name" value="Ig-like_fold"/>
</dbReference>
<keyword evidence="4" id="KW-0812">Transmembrane</keyword>
<dbReference type="Pfam" id="PF00512">
    <property type="entry name" value="HisKA"/>
    <property type="match status" value="1"/>
</dbReference>
<proteinExistence type="predicted"/>
<reference evidence="7 8" key="1">
    <citation type="submission" date="2017-05" db="EMBL/GenBank/DDBJ databases">
        <authorList>
            <person name="Varghese N."/>
            <person name="Submissions S."/>
        </authorList>
    </citation>
    <scope>NUCLEOTIDE SEQUENCE [LARGE SCALE GENOMIC DNA]</scope>
    <source>
        <strain evidence="7 8">DSM 27040</strain>
    </source>
</reference>
<dbReference type="InterPro" id="IPR011044">
    <property type="entry name" value="Quino_amine_DH_bsu"/>
</dbReference>
<evidence type="ECO:0000256" key="3">
    <source>
        <dbReference type="ARBA" id="ARBA00022553"/>
    </source>
</evidence>
<name>A0A521AW24_SACCC</name>
<keyword evidence="7" id="KW-0418">Kinase</keyword>
<dbReference type="Gene3D" id="2.60.40.10">
    <property type="entry name" value="Immunoglobulins"/>
    <property type="match status" value="1"/>
</dbReference>
<dbReference type="Pfam" id="PF07495">
    <property type="entry name" value="Y_Y_Y"/>
    <property type="match status" value="1"/>
</dbReference>
<evidence type="ECO:0000256" key="4">
    <source>
        <dbReference type="SAM" id="Phobius"/>
    </source>
</evidence>
<dbReference type="GO" id="GO:0000155">
    <property type="term" value="F:phosphorelay sensor kinase activity"/>
    <property type="evidence" value="ECO:0007669"/>
    <property type="project" value="InterPro"/>
</dbReference>
<organism evidence="7 8">
    <name type="scientific">Saccharicrinis carchari</name>
    <dbReference type="NCBI Taxonomy" id="1168039"/>
    <lineage>
        <taxon>Bacteria</taxon>
        <taxon>Pseudomonadati</taxon>
        <taxon>Bacteroidota</taxon>
        <taxon>Bacteroidia</taxon>
        <taxon>Marinilabiliales</taxon>
        <taxon>Marinilabiliaceae</taxon>
        <taxon>Saccharicrinis</taxon>
    </lineage>
</organism>
<evidence type="ECO:0000313" key="7">
    <source>
        <dbReference type="EMBL" id="SMO38994.1"/>
    </source>
</evidence>
<dbReference type="Gene3D" id="1.10.287.130">
    <property type="match status" value="1"/>
</dbReference>
<dbReference type="InterPro" id="IPR005467">
    <property type="entry name" value="His_kinase_dom"/>
</dbReference>
<accession>A0A521AW24</accession>
<dbReference type="InterPro" id="IPR003594">
    <property type="entry name" value="HATPase_dom"/>
</dbReference>
<dbReference type="SMART" id="SM00388">
    <property type="entry name" value="HisKA"/>
    <property type="match status" value="1"/>
</dbReference>
<dbReference type="InterPro" id="IPR036097">
    <property type="entry name" value="HisK_dim/P_sf"/>
</dbReference>
<dbReference type="Gene3D" id="2.130.10.10">
    <property type="entry name" value="YVTN repeat-like/Quinoprotein amine dehydrogenase"/>
    <property type="match status" value="2"/>
</dbReference>
<evidence type="ECO:0000256" key="5">
    <source>
        <dbReference type="SAM" id="SignalP"/>
    </source>
</evidence>
<dbReference type="CDD" id="cd00082">
    <property type="entry name" value="HisKA"/>
    <property type="match status" value="1"/>
</dbReference>
<dbReference type="PANTHER" id="PTHR43065:SF42">
    <property type="entry name" value="TWO-COMPONENT SENSOR PPRA"/>
    <property type="match status" value="1"/>
</dbReference>
<feature type="signal peptide" evidence="5">
    <location>
        <begin position="1"/>
        <end position="24"/>
    </location>
</feature>
<dbReference type="OrthoDB" id="1931120at2"/>
<dbReference type="InterPro" id="IPR004358">
    <property type="entry name" value="Sig_transdc_His_kin-like_C"/>
</dbReference>
<dbReference type="PROSITE" id="PS50109">
    <property type="entry name" value="HIS_KIN"/>
    <property type="match status" value="1"/>
</dbReference>
<evidence type="ECO:0000256" key="2">
    <source>
        <dbReference type="ARBA" id="ARBA00012438"/>
    </source>
</evidence>
<dbReference type="Pfam" id="PF02518">
    <property type="entry name" value="HATPase_c"/>
    <property type="match status" value="1"/>
</dbReference>
<feature type="domain" description="Histidine kinase" evidence="6">
    <location>
        <begin position="851"/>
        <end position="1064"/>
    </location>
</feature>
<evidence type="ECO:0000256" key="1">
    <source>
        <dbReference type="ARBA" id="ARBA00000085"/>
    </source>
</evidence>
<dbReference type="SUPFAM" id="SSF47384">
    <property type="entry name" value="Homodimeric domain of signal transducing histidine kinase"/>
    <property type="match status" value="1"/>
</dbReference>
<protein>
    <recommendedName>
        <fullName evidence="2">histidine kinase</fullName>
        <ecNumber evidence="2">2.7.13.3</ecNumber>
    </recommendedName>
</protein>
<dbReference type="SMART" id="SM00387">
    <property type="entry name" value="HATPase_c"/>
    <property type="match status" value="1"/>
</dbReference>
<sequence length="1068" mass="121065">MHPLNKLYFCLLLLVLPQIFLAQAVNYQGAPYIQNFDPNDNAGSKIILSICQDKRGVLFFGDREGVLEYDGTTWRRHSIPNKSAVKSLASDSTGTIYVGGNNDFGYLKPDAIGALKYHSLNHLVPGNTPHYRSVWQIFVTEQGVYYICQNKIFRLINDTVSVISVDLQPPCGAYANGSIYVIDKTLGMATVEGNQIVPISNCDVEYTRKKGYFFVNPHSEDEVTISFSRNDYFYKYNTSTQQLSRIELPAQTALFLKENFGFHVLNLEDGTIAISTSQAGVAILNKNWEIIKIINEERGLTDNSSITILEDGNNNLWAAHRTGVSRIDLSYPATFYNKNQGIEDDVITSTVHEGMQYIGTEDKCYYLPPYQFSIENDNHKAEVIKKLRVAHQFIDINGHLLLCNWMSLSEINNKEVKHIYNKGERIFCAAYDKRYPDKIAIGLDDNVVICTFRDTGTDNFIEITDTFTIDDNIISQIRSMVFDEEGKLWMASYNEGITLITFKNKNLTDYTLTRFSEEDGLPAQIQKSYVNNFNGKINIFTPKGIYEALPVHNAKGKLTYRFNHDKQWGSTFTRDSCGVKVAEQINTEQFFIYGDKTGLLTFKGDSALFDYKPFLKLNNIRSISTENKRFVNIGGAGYFCIYDTWKKKDVNKSFDVLIRKVSISTNDSIIFNGSFVDTEGKVVISQSAKNVPVLKKQFNNLRFHFSSNYLESAQQNQYRHMIEGFDKDWSVWSSEPSATYTNLPYGTYTFKVMSKNVYGTVSPVSTFQFRIEPAWYQTEWAYLLYFGIALLLIVLIAKVYNLNLSRQNLKLERLVKKRTSELQDTVDKLKETQSSLVQQEKMASLGILTAGVAHEINNPLNYILGGYTGLQAYFDDKKEQQDEDVEILLECIKTGVERASEIVSGLNQFSRTQKKLNEQCDIHSILDNSILMIQHLLGNRIELVKNFQAQSYIVLGNTGQLHQVFINILINACQAIHEKGTIKVSTGVQSKHLKIMISDSGAGIDQKHLSKITDPFFTTKEAGEGTGLGLYISFKIVKEHKGKLRIKSKPGEGTHVIISIPLYLTEIN</sequence>
<keyword evidence="5" id="KW-0732">Signal</keyword>
<dbReference type="InterPro" id="IPR015943">
    <property type="entry name" value="WD40/YVTN_repeat-like_dom_sf"/>
</dbReference>
<dbReference type="InterPro" id="IPR003661">
    <property type="entry name" value="HisK_dim/P_dom"/>
</dbReference>
<keyword evidence="8" id="KW-1185">Reference proteome</keyword>
<dbReference type="RefSeq" id="WP_142531822.1">
    <property type="nucleotide sequence ID" value="NZ_FXTB01000001.1"/>
</dbReference>
<dbReference type="EC" id="2.7.13.3" evidence="2"/>
<dbReference type="SUPFAM" id="SSF55874">
    <property type="entry name" value="ATPase domain of HSP90 chaperone/DNA topoisomerase II/histidine kinase"/>
    <property type="match status" value="1"/>
</dbReference>
<dbReference type="PRINTS" id="PR00344">
    <property type="entry name" value="BCTRLSENSOR"/>
</dbReference>
<keyword evidence="7" id="KW-0808">Transferase</keyword>
<gene>
    <name evidence="7" type="ORF">SAMN06265379_101445</name>
</gene>
<dbReference type="SUPFAM" id="SSF50969">
    <property type="entry name" value="YVTN repeat-like/Quinoprotein amine dehydrogenase"/>
    <property type="match status" value="1"/>
</dbReference>